<feature type="transmembrane region" description="Helical" evidence="1">
    <location>
        <begin position="48"/>
        <end position="65"/>
    </location>
</feature>
<keyword evidence="1" id="KW-0812">Transmembrane</keyword>
<organism evidence="2 3">
    <name type="scientific">Murimonas intestini</name>
    <dbReference type="NCBI Taxonomy" id="1337051"/>
    <lineage>
        <taxon>Bacteria</taxon>
        <taxon>Bacillati</taxon>
        <taxon>Bacillota</taxon>
        <taxon>Clostridia</taxon>
        <taxon>Lachnospirales</taxon>
        <taxon>Lachnospiraceae</taxon>
        <taxon>Murimonas</taxon>
    </lineage>
</organism>
<name>A0AB73T894_9FIRM</name>
<evidence type="ECO:0008006" key="4">
    <source>
        <dbReference type="Google" id="ProtNLM"/>
    </source>
</evidence>
<protein>
    <recommendedName>
        <fullName evidence="4">O-antigen ligase domain-containing protein</fullName>
    </recommendedName>
</protein>
<keyword evidence="3" id="KW-1185">Reference proteome</keyword>
<dbReference type="EMBL" id="QGGY01000002">
    <property type="protein sequence ID" value="PWJ78034.1"/>
    <property type="molecule type" value="Genomic_DNA"/>
</dbReference>
<reference evidence="2 3" key="1">
    <citation type="submission" date="2018-05" db="EMBL/GenBank/DDBJ databases">
        <authorList>
            <person name="Goeker M."/>
            <person name="Huntemann M."/>
            <person name="Clum A."/>
            <person name="Pillay M."/>
            <person name="Palaniappan K."/>
            <person name="Varghese N."/>
            <person name="Mikhailova N."/>
            <person name="Stamatis D."/>
            <person name="Reddy T."/>
            <person name="Daum C."/>
            <person name="Shapiro N."/>
            <person name="Ivanova N."/>
            <person name="Kyrpides N."/>
            <person name="Woyke T."/>
        </authorList>
    </citation>
    <scope>NUCLEOTIDE SEQUENCE [LARGE SCALE GENOMIC DNA]</scope>
    <source>
        <strain evidence="2 3">DSM 26524</strain>
    </source>
</reference>
<feature type="transmembrane region" description="Helical" evidence="1">
    <location>
        <begin position="396"/>
        <end position="414"/>
    </location>
</feature>
<feature type="transmembrane region" description="Helical" evidence="1">
    <location>
        <begin position="219"/>
        <end position="247"/>
    </location>
</feature>
<dbReference type="AlphaFoldDB" id="A0AB73T894"/>
<feature type="transmembrane region" description="Helical" evidence="1">
    <location>
        <begin position="108"/>
        <end position="126"/>
    </location>
</feature>
<gene>
    <name evidence="2" type="ORF">C7383_102167</name>
</gene>
<evidence type="ECO:0000313" key="3">
    <source>
        <dbReference type="Proteomes" id="UP000245412"/>
    </source>
</evidence>
<accession>A0AB73T894</accession>
<feature type="transmembrane region" description="Helical" evidence="1">
    <location>
        <begin position="364"/>
        <end position="384"/>
    </location>
</feature>
<feature type="transmembrane region" description="Helical" evidence="1">
    <location>
        <begin position="259"/>
        <end position="277"/>
    </location>
</feature>
<evidence type="ECO:0000256" key="1">
    <source>
        <dbReference type="SAM" id="Phobius"/>
    </source>
</evidence>
<sequence length="452" mass="52575">MRFINTVKIPKINWRALRHGQISFRMIANLFIISLLIIPSYFGIRIGFFDLTALRVIEILLYFSIFSSGRKRQEFISLLKHCKHIVWIALYAVIVIYTNLFHLSLNTIFYWFTNVFMVLFAVMYLLRYEYSPEQFLSLIYKCLLFVCLLSPLELVIGKSPFLYLNTLGKEVGSVQRFDAMRIKGPCWETNSYGLYLMIFFPFICYDVRQKKIDLCSQPLLLVLFIVNIFLTGARLAIGQLALSVFLILILSGKKEVKKALLFAGVFMPAVLLFLIIFRDGMAQGIWRTIFSAVDFIFNTDYSVRFGAQADILEDSAYYRELLFNNTILKNWPDPLLGRGGAFNFHLYIEGYDIKSIDNFYVAQYVTYAWPGLIAWIFMSVSYFTDSVKKAVKNINLAKLFAICWICYFIGLWYLDQLQTFPLMMIFFALEDSITAKSKRSTLFEKYDSSLAE</sequence>
<feature type="transmembrane region" description="Helical" evidence="1">
    <location>
        <begin position="22"/>
        <end position="42"/>
    </location>
</feature>
<dbReference type="Proteomes" id="UP000245412">
    <property type="component" value="Unassembled WGS sequence"/>
</dbReference>
<keyword evidence="1" id="KW-0472">Membrane</keyword>
<evidence type="ECO:0000313" key="2">
    <source>
        <dbReference type="EMBL" id="PWJ78034.1"/>
    </source>
</evidence>
<keyword evidence="1" id="KW-1133">Transmembrane helix</keyword>
<proteinExistence type="predicted"/>
<comment type="caution">
    <text evidence="2">The sequence shown here is derived from an EMBL/GenBank/DDBJ whole genome shotgun (WGS) entry which is preliminary data.</text>
</comment>
<feature type="transmembrane region" description="Helical" evidence="1">
    <location>
        <begin position="85"/>
        <end position="102"/>
    </location>
</feature>
<feature type="transmembrane region" description="Helical" evidence="1">
    <location>
        <begin position="138"/>
        <end position="157"/>
    </location>
</feature>